<feature type="transmembrane region" description="Helical" evidence="1">
    <location>
        <begin position="89"/>
        <end position="107"/>
    </location>
</feature>
<evidence type="ECO:0000256" key="1">
    <source>
        <dbReference type="SAM" id="Phobius"/>
    </source>
</evidence>
<protein>
    <recommendedName>
        <fullName evidence="4">GAF domain-containing protein</fullName>
    </recommendedName>
</protein>
<evidence type="ECO:0000313" key="3">
    <source>
        <dbReference type="Proteomes" id="UP000198897"/>
    </source>
</evidence>
<proteinExistence type="predicted"/>
<accession>A0A1I2KMJ4</accession>
<feature type="transmembrane region" description="Helical" evidence="1">
    <location>
        <begin position="12"/>
        <end position="29"/>
    </location>
</feature>
<evidence type="ECO:0008006" key="4">
    <source>
        <dbReference type="Google" id="ProtNLM"/>
    </source>
</evidence>
<dbReference type="SUPFAM" id="SSF55781">
    <property type="entry name" value="GAF domain-like"/>
    <property type="match status" value="1"/>
</dbReference>
<dbReference type="OrthoDB" id="2352976at2"/>
<feature type="transmembrane region" description="Helical" evidence="1">
    <location>
        <begin position="41"/>
        <end position="69"/>
    </location>
</feature>
<dbReference type="AlphaFoldDB" id="A0A1I2KMJ4"/>
<keyword evidence="1" id="KW-1133">Transmembrane helix</keyword>
<dbReference type="Proteomes" id="UP000198897">
    <property type="component" value="Unassembled WGS sequence"/>
</dbReference>
<dbReference type="InterPro" id="IPR029016">
    <property type="entry name" value="GAF-like_dom_sf"/>
</dbReference>
<keyword evidence="1" id="KW-0472">Membrane</keyword>
<gene>
    <name evidence="2" type="ORF">SAMN05216353_10558</name>
</gene>
<evidence type="ECO:0000313" key="2">
    <source>
        <dbReference type="EMBL" id="SFF67578.1"/>
    </source>
</evidence>
<dbReference type="EMBL" id="FOOG01000005">
    <property type="protein sequence ID" value="SFF67578.1"/>
    <property type="molecule type" value="Genomic_DNA"/>
</dbReference>
<keyword evidence="1" id="KW-0812">Transmembrane</keyword>
<dbReference type="Gene3D" id="3.30.450.40">
    <property type="match status" value="1"/>
</dbReference>
<dbReference type="RefSeq" id="WP_089750645.1">
    <property type="nucleotide sequence ID" value="NZ_FOOG01000005.1"/>
</dbReference>
<reference evidence="3" key="1">
    <citation type="submission" date="2016-10" db="EMBL/GenBank/DDBJ databases">
        <authorList>
            <person name="Varghese N."/>
            <person name="Submissions S."/>
        </authorList>
    </citation>
    <scope>NUCLEOTIDE SEQUENCE [LARGE SCALE GENOMIC DNA]</scope>
    <source>
        <strain evidence="3">FP5</strain>
    </source>
</reference>
<name>A0A1I2KMJ4_9BACI</name>
<sequence>MIYTQTSTWRKFTELFVIMLIAALLDQYFEMNMTQWTFSPFIIIVLFFSLRYGLTLGLAAFLLTVIYLIVSVKLNNEDLFLLFYESDTYTAVLFTLLIAVISGIYSTSFKERYESLTYSYEEIMDERNELKKTIELMKESQRVMQEKVLDSEYTLSRIYQVGIALDQPTPDLIRNEATTIISNLFKAEEVGIYHLDSSRKALRLHVRNGESKRLPQTMFIDEHSFFYKRVFQNKTVTIRTVDDDENTPLVAGPIVSNNEVEEVVIIDQLDFSRLTKYEIQIMSLVLDWMSNRMERAKAAKLQEDKKNMYQGTRVYYADVFEDLVDVQRMRKEHYNVPFSVVSIDLSAQKNLSVIETEIILRAYLRELDVIGFNQETHTFYFLLPGTEEAKAGMVEKRIKQALRTKGVIPIG</sequence>
<organism evidence="2 3">
    <name type="scientific">Halobacillus alkaliphilus</name>
    <dbReference type="NCBI Taxonomy" id="396056"/>
    <lineage>
        <taxon>Bacteria</taxon>
        <taxon>Bacillati</taxon>
        <taxon>Bacillota</taxon>
        <taxon>Bacilli</taxon>
        <taxon>Bacillales</taxon>
        <taxon>Bacillaceae</taxon>
        <taxon>Halobacillus</taxon>
    </lineage>
</organism>
<keyword evidence="3" id="KW-1185">Reference proteome</keyword>